<dbReference type="InterPro" id="IPR006076">
    <property type="entry name" value="FAD-dep_OxRdtase"/>
</dbReference>
<evidence type="ECO:0000313" key="10">
    <source>
        <dbReference type="EMBL" id="TFK56163.1"/>
    </source>
</evidence>
<dbReference type="AlphaFoldDB" id="A0A5C3NFN6"/>
<dbReference type="GO" id="GO:0047545">
    <property type="term" value="F:(S)-2-hydroxyglutarate dehydrogenase activity"/>
    <property type="evidence" value="ECO:0007669"/>
    <property type="project" value="UniProtKB-EC"/>
</dbReference>
<dbReference type="PANTHER" id="PTHR43104:SF4">
    <property type="entry name" value="L-2-HYDROXYGLUTARATE DEHYDROGENASE, MITOCHONDRIAL"/>
    <property type="match status" value="1"/>
</dbReference>
<sequence length="451" mass="48317">MQVRGLTAALNSSGRFKYKVRLPLGMTRWLLKRGQSPEYAVDFLVVGGGAVGLAIAHRLARRFPDKSTYLVERHPRPGEETSSRNSEVIHAGLYYPPHSLKTRLCIRGRALLYNHCATHNIPHRKTGKLVLAHAHQRPYIAALHAKALASHSPVPTKLITGAEARALEPDLSPSIAAALWSPETGILDSHAFMSSLEAAIADSPAAELVYATPVVRIDPHAAGWVVQTVTGPEATDSGDALLAKTLINASGLSAPFLLNALLPTEARIPMFYARGSYASYKGPGTARVSHLLYPCPDATQSTAFQSLGTHLTLDMHGKVKFGPDLDWLAPPPGEDEDQVDFWARHLVPSEERLKVMHEAVTSYLPGIALEGLAPDYCGIRPKLVGPGGGFQDFVFRVDHPQSFLKSSSPAASEGNKTPMVSLLGIESPGLTASMAIAEHVVDGILGGTDAS</sequence>
<comment type="catalytic activity">
    <reaction evidence="5">
        <text>(S)-2-hydroxyglutarate + A = 2-oxoglutarate + AH2</text>
        <dbReference type="Rhea" id="RHEA:21252"/>
        <dbReference type="ChEBI" id="CHEBI:13193"/>
        <dbReference type="ChEBI" id="CHEBI:16782"/>
        <dbReference type="ChEBI" id="CHEBI:16810"/>
        <dbReference type="ChEBI" id="CHEBI:17499"/>
        <dbReference type="EC" id="1.1.99.2"/>
    </reaction>
</comment>
<dbReference type="Pfam" id="PF01266">
    <property type="entry name" value="DAO"/>
    <property type="match status" value="1"/>
</dbReference>
<keyword evidence="11" id="KW-1185">Reference proteome</keyword>
<dbReference type="InterPro" id="IPR036188">
    <property type="entry name" value="FAD/NAD-bd_sf"/>
</dbReference>
<comment type="similarity">
    <text evidence="6">Belongs to the L2HGDH family.</text>
</comment>
<protein>
    <recommendedName>
        <fullName evidence="8">L-2-hydroxyglutarate dehydrogenase, mitochondrial</fullName>
        <ecNumber evidence="7">1.1.99.2</ecNumber>
    </recommendedName>
</protein>
<dbReference type="SUPFAM" id="SSF51905">
    <property type="entry name" value="FAD/NAD(P)-binding domain"/>
    <property type="match status" value="1"/>
</dbReference>
<evidence type="ECO:0000256" key="4">
    <source>
        <dbReference type="ARBA" id="ARBA00023002"/>
    </source>
</evidence>
<keyword evidence="3" id="KW-0274">FAD</keyword>
<dbReference type="PANTHER" id="PTHR43104">
    <property type="entry name" value="L-2-HYDROXYGLUTARATE DEHYDROGENASE, MITOCHONDRIAL"/>
    <property type="match status" value="1"/>
</dbReference>
<name>A0A5C3NFN6_9AGAM</name>
<evidence type="ECO:0000256" key="5">
    <source>
        <dbReference type="ARBA" id="ARBA00036066"/>
    </source>
</evidence>
<keyword evidence="2" id="KW-0285">Flavoprotein</keyword>
<organism evidence="10 11">
    <name type="scientific">Heliocybe sulcata</name>
    <dbReference type="NCBI Taxonomy" id="5364"/>
    <lineage>
        <taxon>Eukaryota</taxon>
        <taxon>Fungi</taxon>
        <taxon>Dikarya</taxon>
        <taxon>Basidiomycota</taxon>
        <taxon>Agaricomycotina</taxon>
        <taxon>Agaricomycetes</taxon>
        <taxon>Gloeophyllales</taxon>
        <taxon>Gloeophyllaceae</taxon>
        <taxon>Heliocybe</taxon>
    </lineage>
</organism>
<dbReference type="EMBL" id="ML213504">
    <property type="protein sequence ID" value="TFK56163.1"/>
    <property type="molecule type" value="Genomic_DNA"/>
</dbReference>
<feature type="domain" description="FAD dependent oxidoreductase" evidence="9">
    <location>
        <begin position="42"/>
        <end position="442"/>
    </location>
</feature>
<evidence type="ECO:0000256" key="6">
    <source>
        <dbReference type="ARBA" id="ARBA00037941"/>
    </source>
</evidence>
<evidence type="ECO:0000256" key="7">
    <source>
        <dbReference type="ARBA" id="ARBA00038878"/>
    </source>
</evidence>
<dbReference type="Gene3D" id="3.30.9.10">
    <property type="entry name" value="D-Amino Acid Oxidase, subunit A, domain 2"/>
    <property type="match status" value="1"/>
</dbReference>
<dbReference type="Proteomes" id="UP000305948">
    <property type="component" value="Unassembled WGS sequence"/>
</dbReference>
<reference evidence="10 11" key="1">
    <citation type="journal article" date="2019" name="Nat. Ecol. Evol.">
        <title>Megaphylogeny resolves global patterns of mushroom evolution.</title>
        <authorList>
            <person name="Varga T."/>
            <person name="Krizsan K."/>
            <person name="Foldi C."/>
            <person name="Dima B."/>
            <person name="Sanchez-Garcia M."/>
            <person name="Sanchez-Ramirez S."/>
            <person name="Szollosi G.J."/>
            <person name="Szarkandi J.G."/>
            <person name="Papp V."/>
            <person name="Albert L."/>
            <person name="Andreopoulos W."/>
            <person name="Angelini C."/>
            <person name="Antonin V."/>
            <person name="Barry K.W."/>
            <person name="Bougher N.L."/>
            <person name="Buchanan P."/>
            <person name="Buyck B."/>
            <person name="Bense V."/>
            <person name="Catcheside P."/>
            <person name="Chovatia M."/>
            <person name="Cooper J."/>
            <person name="Damon W."/>
            <person name="Desjardin D."/>
            <person name="Finy P."/>
            <person name="Geml J."/>
            <person name="Haridas S."/>
            <person name="Hughes K."/>
            <person name="Justo A."/>
            <person name="Karasinski D."/>
            <person name="Kautmanova I."/>
            <person name="Kiss B."/>
            <person name="Kocsube S."/>
            <person name="Kotiranta H."/>
            <person name="LaButti K.M."/>
            <person name="Lechner B.E."/>
            <person name="Liimatainen K."/>
            <person name="Lipzen A."/>
            <person name="Lukacs Z."/>
            <person name="Mihaltcheva S."/>
            <person name="Morgado L.N."/>
            <person name="Niskanen T."/>
            <person name="Noordeloos M.E."/>
            <person name="Ohm R.A."/>
            <person name="Ortiz-Santana B."/>
            <person name="Ovrebo C."/>
            <person name="Racz N."/>
            <person name="Riley R."/>
            <person name="Savchenko A."/>
            <person name="Shiryaev A."/>
            <person name="Soop K."/>
            <person name="Spirin V."/>
            <person name="Szebenyi C."/>
            <person name="Tomsovsky M."/>
            <person name="Tulloss R.E."/>
            <person name="Uehling J."/>
            <person name="Grigoriev I.V."/>
            <person name="Vagvolgyi C."/>
            <person name="Papp T."/>
            <person name="Martin F.M."/>
            <person name="Miettinen O."/>
            <person name="Hibbett D.S."/>
            <person name="Nagy L.G."/>
        </authorList>
    </citation>
    <scope>NUCLEOTIDE SEQUENCE [LARGE SCALE GENOMIC DNA]</scope>
    <source>
        <strain evidence="10 11">OMC1185</strain>
    </source>
</reference>
<evidence type="ECO:0000256" key="3">
    <source>
        <dbReference type="ARBA" id="ARBA00022827"/>
    </source>
</evidence>
<dbReference type="OrthoDB" id="498204at2759"/>
<keyword evidence="4" id="KW-0560">Oxidoreductase</keyword>
<evidence type="ECO:0000259" key="9">
    <source>
        <dbReference type="Pfam" id="PF01266"/>
    </source>
</evidence>
<dbReference type="STRING" id="5364.A0A5C3NFN6"/>
<proteinExistence type="inferred from homology"/>
<comment type="cofactor">
    <cofactor evidence="1">
        <name>FAD</name>
        <dbReference type="ChEBI" id="CHEBI:57692"/>
    </cofactor>
</comment>
<evidence type="ECO:0000256" key="1">
    <source>
        <dbReference type="ARBA" id="ARBA00001974"/>
    </source>
</evidence>
<dbReference type="Gene3D" id="3.50.50.60">
    <property type="entry name" value="FAD/NAD(P)-binding domain"/>
    <property type="match status" value="1"/>
</dbReference>
<accession>A0A5C3NFN6</accession>
<dbReference type="EC" id="1.1.99.2" evidence="7"/>
<gene>
    <name evidence="10" type="ORF">OE88DRAFT_1641863</name>
</gene>
<evidence type="ECO:0000256" key="2">
    <source>
        <dbReference type="ARBA" id="ARBA00022630"/>
    </source>
</evidence>
<evidence type="ECO:0000313" key="11">
    <source>
        <dbReference type="Proteomes" id="UP000305948"/>
    </source>
</evidence>
<evidence type="ECO:0000256" key="8">
    <source>
        <dbReference type="ARBA" id="ARBA00041137"/>
    </source>
</evidence>